<evidence type="ECO:0000313" key="2">
    <source>
        <dbReference type="Proteomes" id="UP000243376"/>
    </source>
</evidence>
<evidence type="ECO:0000313" key="1">
    <source>
        <dbReference type="EMBL" id="PMP75800.1"/>
    </source>
</evidence>
<sequence length="94" mass="10475">RQLCLRAAANWPLDLPLPTVQVMIGEMTVGTFIPNRSLYEYCLPLPALPAGDEYVITLLSPGFVPDALDLVRRQGPQVGQVRILAFQLDWAEVR</sequence>
<protein>
    <submittedName>
        <fullName evidence="1">Uncharacterized protein</fullName>
    </submittedName>
</protein>
<organism evidence="1 2">
    <name type="scientific">Chloroflexus aggregans</name>
    <dbReference type="NCBI Taxonomy" id="152260"/>
    <lineage>
        <taxon>Bacteria</taxon>
        <taxon>Bacillati</taxon>
        <taxon>Chloroflexota</taxon>
        <taxon>Chloroflexia</taxon>
        <taxon>Chloroflexales</taxon>
        <taxon>Chloroflexineae</taxon>
        <taxon>Chloroflexaceae</taxon>
        <taxon>Chloroflexus</taxon>
    </lineage>
</organism>
<feature type="non-terminal residue" evidence="1">
    <location>
        <position position="1"/>
    </location>
</feature>
<comment type="caution">
    <text evidence="1">The sequence shown here is derived from an EMBL/GenBank/DDBJ whole genome shotgun (WGS) entry which is preliminary data.</text>
</comment>
<name>A0A2J6WXA4_9CHLR</name>
<accession>A0A2J6WXA4</accession>
<dbReference type="AlphaFoldDB" id="A0A2J6WXA4"/>
<reference evidence="1 2" key="1">
    <citation type="submission" date="2018-01" db="EMBL/GenBank/DDBJ databases">
        <title>Metagenomic assembled genomes from two thermal pools in the Uzon Caldera, Kamchatka, Russia.</title>
        <authorList>
            <person name="Wilkins L."/>
            <person name="Ettinger C."/>
        </authorList>
    </citation>
    <scope>NUCLEOTIDE SEQUENCE [LARGE SCALE GENOMIC DNA]</scope>
    <source>
        <strain evidence="1">ZAV-02</strain>
    </source>
</reference>
<dbReference type="EMBL" id="PNIQ01000912">
    <property type="protein sequence ID" value="PMP75800.1"/>
    <property type="molecule type" value="Genomic_DNA"/>
</dbReference>
<gene>
    <name evidence="1" type="ORF">C0184_13565</name>
</gene>
<dbReference type="Proteomes" id="UP000243376">
    <property type="component" value="Unassembled WGS sequence"/>
</dbReference>
<proteinExistence type="predicted"/>